<dbReference type="Gene3D" id="3.90.1170.40">
    <property type="entry name" value="Molybdopterin biosynthesis MoaE subunit"/>
    <property type="match status" value="1"/>
</dbReference>
<comment type="caution">
    <text evidence="2">The sequence shown here is derived from an EMBL/GenBank/DDBJ whole genome shotgun (WGS) entry which is preliminary data.</text>
</comment>
<proteinExistence type="predicted"/>
<dbReference type="InterPro" id="IPR036563">
    <property type="entry name" value="MoaE_sf"/>
</dbReference>
<dbReference type="SUPFAM" id="SSF54690">
    <property type="entry name" value="Molybdopterin synthase subunit MoaE"/>
    <property type="match status" value="1"/>
</dbReference>
<sequence>MEEHSSPPVRAFEGIKSIEGQNTFVGLTYDKLDITASIDRVRSPKAGAVVVFVGTTRDNFEGNPVSTLEYTTYTPLALRTLSSIVTTLKSTNDSCLHSISVTHRLGIVPISEDSIVITLSTSHRAEGWRIAEECLELVKDKVEIWKREWFVDGGVWRANRDGGKGVAGVHVDRNAGNVEDEEEEEAGGVPIEYLEQEDR</sequence>
<evidence type="ECO:0000313" key="2">
    <source>
        <dbReference type="EMBL" id="KAK6499253.1"/>
    </source>
</evidence>
<accession>A0AAN8RIQ5</accession>
<dbReference type="PANTHER" id="PTHR23404">
    <property type="entry name" value="MOLYBDOPTERIN SYNTHASE RELATED"/>
    <property type="match status" value="1"/>
</dbReference>
<name>A0AAN8RIQ5_9PEZI</name>
<reference evidence="2 3" key="1">
    <citation type="submission" date="2019-10" db="EMBL/GenBank/DDBJ databases">
        <authorList>
            <person name="Palmer J.M."/>
        </authorList>
    </citation>
    <scope>NUCLEOTIDE SEQUENCE [LARGE SCALE GENOMIC DNA]</scope>
    <source>
        <strain evidence="2 3">TWF506</strain>
    </source>
</reference>
<gene>
    <name evidence="2" type="primary">MOCS2</name>
    <name evidence="2" type="ORF">TWF506_003880</name>
</gene>
<protein>
    <submittedName>
        <fullName evidence="2">Molybdopterin synthase catalytic subunit</fullName>
    </submittedName>
</protein>
<dbReference type="InterPro" id="IPR003448">
    <property type="entry name" value="Mopterin_biosynth_MoaE"/>
</dbReference>
<keyword evidence="3" id="KW-1185">Reference proteome</keyword>
<dbReference type="GO" id="GO:0006777">
    <property type="term" value="P:Mo-molybdopterin cofactor biosynthetic process"/>
    <property type="evidence" value="ECO:0007669"/>
    <property type="project" value="InterPro"/>
</dbReference>
<organism evidence="2 3">
    <name type="scientific">Arthrobotrys conoides</name>
    <dbReference type="NCBI Taxonomy" id="74498"/>
    <lineage>
        <taxon>Eukaryota</taxon>
        <taxon>Fungi</taxon>
        <taxon>Dikarya</taxon>
        <taxon>Ascomycota</taxon>
        <taxon>Pezizomycotina</taxon>
        <taxon>Orbiliomycetes</taxon>
        <taxon>Orbiliales</taxon>
        <taxon>Orbiliaceae</taxon>
        <taxon>Arthrobotrys</taxon>
    </lineage>
</organism>
<dbReference type="Proteomes" id="UP001307849">
    <property type="component" value="Unassembled WGS sequence"/>
</dbReference>
<dbReference type="CDD" id="cd00756">
    <property type="entry name" value="MoaE"/>
    <property type="match status" value="1"/>
</dbReference>
<dbReference type="EMBL" id="JAVHJM010000013">
    <property type="protein sequence ID" value="KAK6499253.1"/>
    <property type="molecule type" value="Genomic_DNA"/>
</dbReference>
<evidence type="ECO:0000313" key="3">
    <source>
        <dbReference type="Proteomes" id="UP001307849"/>
    </source>
</evidence>
<dbReference type="Pfam" id="PF02391">
    <property type="entry name" value="MoaE"/>
    <property type="match status" value="1"/>
</dbReference>
<evidence type="ECO:0000256" key="1">
    <source>
        <dbReference type="SAM" id="MobiDB-lite"/>
    </source>
</evidence>
<feature type="region of interest" description="Disordered" evidence="1">
    <location>
        <begin position="174"/>
        <end position="199"/>
    </location>
</feature>
<dbReference type="AlphaFoldDB" id="A0AAN8RIQ5"/>